<feature type="domain" description="WIF" evidence="3">
    <location>
        <begin position="1"/>
        <end position="132"/>
    </location>
</feature>
<reference evidence="4" key="1">
    <citation type="journal article" date="2023" name="Mol. Biol. Evol.">
        <title>Third-Generation Sequencing Reveals the Adaptive Role of the Epigenome in Three Deep-Sea Polychaetes.</title>
        <authorList>
            <person name="Perez M."/>
            <person name="Aroh O."/>
            <person name="Sun Y."/>
            <person name="Lan Y."/>
            <person name="Juniper S.K."/>
            <person name="Young C.R."/>
            <person name="Angers B."/>
            <person name="Qian P.Y."/>
        </authorList>
    </citation>
    <scope>NUCLEOTIDE SEQUENCE</scope>
    <source>
        <strain evidence="4">P08H-3</strain>
    </source>
</reference>
<dbReference type="InterPro" id="IPR003306">
    <property type="entry name" value="WIF"/>
</dbReference>
<dbReference type="Proteomes" id="UP001208570">
    <property type="component" value="Unassembled WGS sequence"/>
</dbReference>
<keyword evidence="5" id="KW-1185">Reference proteome</keyword>
<evidence type="ECO:0000313" key="5">
    <source>
        <dbReference type="Proteomes" id="UP001208570"/>
    </source>
</evidence>
<evidence type="ECO:0000256" key="2">
    <source>
        <dbReference type="ARBA" id="ARBA00023180"/>
    </source>
</evidence>
<proteinExistence type="predicted"/>
<sequence>MFSVIPGIEGDLFYVRNGTVNDYALSFNLLIRPEHDNIYFCWQNLRSSTQFPIKPEVELSWPSAIFFTVSYTVCVCSHFPVTSRDIIDVGIRHGKWGSARIGVICTEINPSHGRDSVVFIDECSIVYPWKLNSVMTS</sequence>
<keyword evidence="2" id="KW-0325">Glycoprotein</keyword>
<evidence type="ECO:0000313" key="4">
    <source>
        <dbReference type="EMBL" id="KAK2154323.1"/>
    </source>
</evidence>
<comment type="caution">
    <text evidence="4">The sequence shown here is derived from an EMBL/GenBank/DDBJ whole genome shotgun (WGS) entry which is preliminary data.</text>
</comment>
<organism evidence="4 5">
    <name type="scientific">Paralvinella palmiformis</name>
    <dbReference type="NCBI Taxonomy" id="53620"/>
    <lineage>
        <taxon>Eukaryota</taxon>
        <taxon>Metazoa</taxon>
        <taxon>Spiralia</taxon>
        <taxon>Lophotrochozoa</taxon>
        <taxon>Annelida</taxon>
        <taxon>Polychaeta</taxon>
        <taxon>Sedentaria</taxon>
        <taxon>Canalipalpata</taxon>
        <taxon>Terebellida</taxon>
        <taxon>Terebelliformia</taxon>
        <taxon>Alvinellidae</taxon>
        <taxon>Paralvinella</taxon>
    </lineage>
</organism>
<dbReference type="PROSITE" id="PS50814">
    <property type="entry name" value="WIF"/>
    <property type="match status" value="1"/>
</dbReference>
<dbReference type="AlphaFoldDB" id="A0AAD9JJG4"/>
<dbReference type="Pfam" id="PF02019">
    <property type="entry name" value="WIF"/>
    <property type="match status" value="1"/>
</dbReference>
<gene>
    <name evidence="4" type="ORF">LSH36_271g06047</name>
</gene>
<accession>A0AAD9JJG4</accession>
<evidence type="ECO:0000256" key="1">
    <source>
        <dbReference type="ARBA" id="ARBA00022729"/>
    </source>
</evidence>
<dbReference type="Gene3D" id="2.60.40.2170">
    <property type="entry name" value="Wnt, WIF domain"/>
    <property type="match status" value="1"/>
</dbReference>
<protein>
    <recommendedName>
        <fullName evidence="3">WIF domain-containing protein</fullName>
    </recommendedName>
</protein>
<name>A0AAD9JJG4_9ANNE</name>
<dbReference type="EMBL" id="JAODUP010000271">
    <property type="protein sequence ID" value="KAK2154323.1"/>
    <property type="molecule type" value="Genomic_DNA"/>
</dbReference>
<dbReference type="InterPro" id="IPR038677">
    <property type="entry name" value="WIF_sf"/>
</dbReference>
<evidence type="ECO:0000259" key="3">
    <source>
        <dbReference type="PROSITE" id="PS50814"/>
    </source>
</evidence>
<keyword evidence="1" id="KW-0732">Signal</keyword>